<feature type="transmembrane region" description="Helical" evidence="1">
    <location>
        <begin position="36"/>
        <end position="62"/>
    </location>
</feature>
<sequence>MILDFKTTYYFVSSAMSDLLWFFFGSMDFPGLSLDSWMLLVFLDIVMLLVFPAFAFRIMVLLV</sequence>
<name>A0ABR7MA83_9BACT</name>
<keyword evidence="1" id="KW-0472">Membrane</keyword>
<accession>A0ABR7MA83</accession>
<comment type="caution">
    <text evidence="2">The sequence shown here is derived from an EMBL/GenBank/DDBJ whole genome shotgun (WGS) entry which is preliminary data.</text>
</comment>
<gene>
    <name evidence="2" type="ORF">BC349_12465</name>
</gene>
<dbReference type="EMBL" id="MBUA01000023">
    <property type="protein sequence ID" value="MBC6491867.1"/>
    <property type="molecule type" value="Genomic_DNA"/>
</dbReference>
<organism evidence="2 3">
    <name type="scientific">Flavihumibacter stibioxidans</name>
    <dbReference type="NCBI Taxonomy" id="1834163"/>
    <lineage>
        <taxon>Bacteria</taxon>
        <taxon>Pseudomonadati</taxon>
        <taxon>Bacteroidota</taxon>
        <taxon>Chitinophagia</taxon>
        <taxon>Chitinophagales</taxon>
        <taxon>Chitinophagaceae</taxon>
        <taxon>Flavihumibacter</taxon>
    </lineage>
</organism>
<keyword evidence="1" id="KW-1133">Transmembrane helix</keyword>
<evidence type="ECO:0000313" key="3">
    <source>
        <dbReference type="Proteomes" id="UP000765802"/>
    </source>
</evidence>
<keyword evidence="3" id="KW-1185">Reference proteome</keyword>
<keyword evidence="1" id="KW-0812">Transmembrane</keyword>
<dbReference type="Proteomes" id="UP000765802">
    <property type="component" value="Unassembled WGS sequence"/>
</dbReference>
<protein>
    <submittedName>
        <fullName evidence="2">Uncharacterized protein</fullName>
    </submittedName>
</protein>
<proteinExistence type="predicted"/>
<evidence type="ECO:0000313" key="2">
    <source>
        <dbReference type="EMBL" id="MBC6491867.1"/>
    </source>
</evidence>
<feature type="transmembrane region" description="Helical" evidence="1">
    <location>
        <begin position="7"/>
        <end position="24"/>
    </location>
</feature>
<reference evidence="2 3" key="1">
    <citation type="submission" date="2016-07" db="EMBL/GenBank/DDBJ databases">
        <title>Genome analysis of Flavihumibacter stibioxidans YS-17.</title>
        <authorList>
            <person name="Shi K."/>
            <person name="Han Y."/>
            <person name="Wang G."/>
        </authorList>
    </citation>
    <scope>NUCLEOTIDE SEQUENCE [LARGE SCALE GENOMIC DNA]</scope>
    <source>
        <strain evidence="2 3">YS-17</strain>
    </source>
</reference>
<evidence type="ECO:0000256" key="1">
    <source>
        <dbReference type="SAM" id="Phobius"/>
    </source>
</evidence>